<comment type="caution">
    <text evidence="3">The sequence shown here is derived from an EMBL/GenBank/DDBJ whole genome shotgun (WGS) entry which is preliminary data.</text>
</comment>
<name>A0A2M9XH09_9LEPT</name>
<dbReference type="AlphaFoldDB" id="A0A2M9XH09"/>
<evidence type="ECO:0000313" key="4">
    <source>
        <dbReference type="Proteomes" id="UP000232196"/>
    </source>
</evidence>
<evidence type="ECO:0000259" key="2">
    <source>
        <dbReference type="SMART" id="SM00460"/>
    </source>
</evidence>
<dbReference type="Proteomes" id="UP000232196">
    <property type="component" value="Unassembled WGS sequence"/>
</dbReference>
<dbReference type="InterPro" id="IPR002931">
    <property type="entry name" value="Transglutaminase-like"/>
</dbReference>
<dbReference type="Pfam" id="PF01841">
    <property type="entry name" value="Transglut_core"/>
    <property type="match status" value="1"/>
</dbReference>
<feature type="region of interest" description="Disordered" evidence="1">
    <location>
        <begin position="560"/>
        <end position="596"/>
    </location>
</feature>
<dbReference type="OrthoDB" id="336234at2"/>
<dbReference type="SUPFAM" id="SSF54001">
    <property type="entry name" value="Cysteine proteinases"/>
    <property type="match status" value="1"/>
</dbReference>
<dbReference type="SMART" id="SM00460">
    <property type="entry name" value="TGc"/>
    <property type="match status" value="1"/>
</dbReference>
<keyword evidence="4" id="KW-1185">Reference proteome</keyword>
<gene>
    <name evidence="3" type="ORF">CH357_04080</name>
</gene>
<dbReference type="PANTHER" id="PTHR33490">
    <property type="entry name" value="BLR5614 PROTEIN-RELATED"/>
    <property type="match status" value="1"/>
</dbReference>
<dbReference type="RefSeq" id="WP_100705763.1">
    <property type="nucleotide sequence ID" value="NZ_NPDL01000002.1"/>
</dbReference>
<proteinExistence type="predicted"/>
<sequence>MDYLRVPLLSGLAFFCLFVMELASESAYSSMKWEAVEPKTFSPSPLASEEKIKSSQGSLLIGEDLYLPANFPDTNGKNTGGLLIRNIMTGAANRLDLKETVRGLAWDKEEGQIYVRLKKEIIVLQNGSLEIKKRIPFFQTGAFWGNIGFAQGKLFEIRENKLVFYDKESGSELEQKDLPLPKVSFAFDCSGKEIFFWHSKDGTNLHSYDPILNKIKNSFTVHLESKEAGKLSCFKNDLVVLSPESEVYQNLIRIGDDYYLGKQENFVLKENLSYRFSPSKDTIRFVLKITPKENSPETEIAVAIPPQETSSQVLSEEKFHPNGKLTEDKQSNRTLIIPIPALSSGQTWEETVYSAKLARYNIDSGLTKFKTSWDDWKTPNEWKQYLEDASVYKISDPEIIRIRDELKSSSSNVEEYIQAVYRYIRKNMVYKQDGRFDPAPIALQNGNGSCTEHSYAQISLLRSAGIPARMAWNWLPVGEKVELNHKIAEVWHPSFGWIPMEPLAPPRTRAGLTYAKHIIFAVLNLPSHSIIKGGDTLANFTKPAGGASRSIFIELTPEISHRSSANQSDPGTEEIYPKSNPVKNRILEKSEERIVE</sequence>
<accession>A0A2M9XH09</accession>
<protein>
    <submittedName>
        <fullName evidence="3">Transglutaminase</fullName>
    </submittedName>
</protein>
<dbReference type="Gene3D" id="3.10.620.30">
    <property type="match status" value="1"/>
</dbReference>
<feature type="domain" description="Transglutaminase-like" evidence="2">
    <location>
        <begin position="442"/>
        <end position="504"/>
    </location>
</feature>
<dbReference type="EMBL" id="NPDN01000002">
    <property type="protein sequence ID" value="PJZ26975.1"/>
    <property type="molecule type" value="Genomic_DNA"/>
</dbReference>
<reference evidence="3 4" key="1">
    <citation type="submission" date="2017-07" db="EMBL/GenBank/DDBJ databases">
        <title>Leptospira spp. isolated from tropical soils.</title>
        <authorList>
            <person name="Thibeaux R."/>
            <person name="Iraola G."/>
            <person name="Ferres I."/>
            <person name="Bierque E."/>
            <person name="Girault D."/>
            <person name="Soupe-Gilbert M.-E."/>
            <person name="Picardeau M."/>
            <person name="Goarant C."/>
        </authorList>
    </citation>
    <scope>NUCLEOTIDE SEQUENCE [LARGE SCALE GENOMIC DNA]</scope>
    <source>
        <strain evidence="3 4">MCA1-C-A1</strain>
    </source>
</reference>
<dbReference type="InterPro" id="IPR038765">
    <property type="entry name" value="Papain-like_cys_pep_sf"/>
</dbReference>
<evidence type="ECO:0000313" key="3">
    <source>
        <dbReference type="EMBL" id="PJZ26975.1"/>
    </source>
</evidence>
<evidence type="ECO:0000256" key="1">
    <source>
        <dbReference type="SAM" id="MobiDB-lite"/>
    </source>
</evidence>
<organism evidence="3 4">
    <name type="scientific">Leptospira hartskeerlii</name>
    <dbReference type="NCBI Taxonomy" id="2023177"/>
    <lineage>
        <taxon>Bacteria</taxon>
        <taxon>Pseudomonadati</taxon>
        <taxon>Spirochaetota</taxon>
        <taxon>Spirochaetia</taxon>
        <taxon>Leptospirales</taxon>
        <taxon>Leptospiraceae</taxon>
        <taxon>Leptospira</taxon>
    </lineage>
</organism>
<feature type="compositionally biased region" description="Basic and acidic residues" evidence="1">
    <location>
        <begin position="585"/>
        <end position="596"/>
    </location>
</feature>